<dbReference type="OrthoDB" id="9787279at2"/>
<feature type="transmembrane region" description="Helical" evidence="6">
    <location>
        <begin position="21"/>
        <end position="41"/>
    </location>
</feature>
<evidence type="ECO:0000256" key="2">
    <source>
        <dbReference type="ARBA" id="ARBA00008974"/>
    </source>
</evidence>
<feature type="transmembrane region" description="Helical" evidence="6">
    <location>
        <begin position="225"/>
        <end position="254"/>
    </location>
</feature>
<feature type="transmembrane region" description="Helical" evidence="6">
    <location>
        <begin position="96"/>
        <end position="121"/>
    </location>
</feature>
<evidence type="ECO:0000256" key="4">
    <source>
        <dbReference type="ARBA" id="ARBA00022989"/>
    </source>
</evidence>
<dbReference type="GO" id="GO:0005886">
    <property type="term" value="C:plasma membrane"/>
    <property type="evidence" value="ECO:0007669"/>
    <property type="project" value="TreeGrafter"/>
</dbReference>
<feature type="transmembrane region" description="Helical" evidence="6">
    <location>
        <begin position="260"/>
        <end position="281"/>
    </location>
</feature>
<feature type="transmembrane region" description="Helical" evidence="6">
    <location>
        <begin position="151"/>
        <end position="171"/>
    </location>
</feature>
<evidence type="ECO:0000256" key="1">
    <source>
        <dbReference type="ARBA" id="ARBA00004141"/>
    </source>
</evidence>
<evidence type="ECO:0000256" key="6">
    <source>
        <dbReference type="SAM" id="Phobius"/>
    </source>
</evidence>
<protein>
    <submittedName>
        <fullName evidence="7">Cytosine permease</fullName>
    </submittedName>
</protein>
<dbReference type="NCBIfam" id="NF008241">
    <property type="entry name" value="PRK11017.1"/>
    <property type="match status" value="1"/>
</dbReference>
<gene>
    <name evidence="7" type="ORF">CKF48_05760</name>
</gene>
<evidence type="ECO:0000256" key="5">
    <source>
        <dbReference type="ARBA" id="ARBA00023136"/>
    </source>
</evidence>
<comment type="subcellular location">
    <subcellularLocation>
        <location evidence="1">Membrane</location>
        <topology evidence="1">Multi-pass membrane protein</topology>
    </subcellularLocation>
</comment>
<sequence length="425" mass="45531">MSKIDQEFSWQAVPKSQRNNFWKTLFVMLGFTFFSASMLAGGELGIGLSFSEFIIIVLLGNLLLGIYTGALAHIAAKTGLSTHLLAKYAFGEKGSYLPSFLLGFTQVGWFGVGVAMFAVPVATALDWNVYALIFGFGIAMTITSLYGMKSLVILGFIAVPAITLLGGYSVIEGISAFGGLEGLMGYTPAQTMTVAAALSICIGSFISGGTLTPDFARFARTSKQAVTATVIAFFLGNSLMFLFGAVGAMAYGLADISEVMFLQGLMIPAVLVLGLNIWTTNDNALYASGLGFANITKISKKVFVVVNGLVGTIFAMWMYNNFVGFLNILSAAVPSIGAIIIADYFFIKRRNYEGFEQAKFKVINWVAMGAWALGVTFAQIMPGITPLNALFGTAIIYIVLTFIVAKISKSKEMTTNDHTEHEITG</sequence>
<proteinExistence type="inferred from homology"/>
<feature type="transmembrane region" description="Helical" evidence="6">
    <location>
        <begin position="191"/>
        <end position="213"/>
    </location>
</feature>
<keyword evidence="3 6" id="KW-0812">Transmembrane</keyword>
<dbReference type="Gene3D" id="1.10.4160.10">
    <property type="entry name" value="Hydantoin permease"/>
    <property type="match status" value="1"/>
</dbReference>
<keyword evidence="4 6" id="KW-1133">Transmembrane helix</keyword>
<dbReference type="Proteomes" id="UP000215137">
    <property type="component" value="Chromosome"/>
</dbReference>
<comment type="similarity">
    <text evidence="2">Belongs to the purine-cytosine permease (2.A.39) family.</text>
</comment>
<feature type="transmembrane region" description="Helical" evidence="6">
    <location>
        <begin position="387"/>
        <end position="405"/>
    </location>
</feature>
<organism evidence="7 8">
    <name type="scientific">Cytobacillus kochii</name>
    <dbReference type="NCBI Taxonomy" id="859143"/>
    <lineage>
        <taxon>Bacteria</taxon>
        <taxon>Bacillati</taxon>
        <taxon>Bacillota</taxon>
        <taxon>Bacilli</taxon>
        <taxon>Bacillales</taxon>
        <taxon>Bacillaceae</taxon>
        <taxon>Cytobacillus</taxon>
    </lineage>
</organism>
<evidence type="ECO:0000313" key="8">
    <source>
        <dbReference type="Proteomes" id="UP000215137"/>
    </source>
</evidence>
<feature type="transmembrane region" description="Helical" evidence="6">
    <location>
        <begin position="53"/>
        <end position="75"/>
    </location>
</feature>
<reference evidence="7 8" key="1">
    <citation type="submission" date="2017-08" db="EMBL/GenBank/DDBJ databases">
        <title>Complete Genome Sequence of Bacillus kochii Oregon-R-modENCODE STRAIN BDGP4, isolated from Drosophila melanogaster gut.</title>
        <authorList>
            <person name="Wan K.H."/>
            <person name="Yu C."/>
            <person name="Park S."/>
            <person name="Hammonds A.S."/>
            <person name="Booth B.W."/>
            <person name="Celniker S.E."/>
        </authorList>
    </citation>
    <scope>NUCLEOTIDE SEQUENCE [LARGE SCALE GENOMIC DNA]</scope>
    <source>
        <strain evidence="7 8">BDGP4</strain>
    </source>
</reference>
<feature type="transmembrane region" description="Helical" evidence="6">
    <location>
        <begin position="302"/>
        <end position="319"/>
    </location>
</feature>
<dbReference type="GO" id="GO:0015209">
    <property type="term" value="F:cytosine transmembrane transporter activity"/>
    <property type="evidence" value="ECO:0007669"/>
    <property type="project" value="InterPro"/>
</dbReference>
<feature type="transmembrane region" description="Helical" evidence="6">
    <location>
        <begin position="127"/>
        <end position="146"/>
    </location>
</feature>
<dbReference type="EMBL" id="CP022983">
    <property type="protein sequence ID" value="ASV66871.1"/>
    <property type="molecule type" value="Genomic_DNA"/>
</dbReference>
<name>A0A248TF87_9BACI</name>
<evidence type="ECO:0000256" key="3">
    <source>
        <dbReference type="ARBA" id="ARBA00022692"/>
    </source>
</evidence>
<feature type="transmembrane region" description="Helical" evidence="6">
    <location>
        <begin position="325"/>
        <end position="346"/>
    </location>
</feature>
<dbReference type="RefSeq" id="WP_095370446.1">
    <property type="nucleotide sequence ID" value="NZ_CP022983.1"/>
</dbReference>
<keyword evidence="5 6" id="KW-0472">Membrane</keyword>
<keyword evidence="8" id="KW-1185">Reference proteome</keyword>
<dbReference type="PANTHER" id="PTHR30569">
    <property type="entry name" value="CYTOSINE TRANSPORTER CODB"/>
    <property type="match status" value="1"/>
</dbReference>
<dbReference type="Pfam" id="PF02133">
    <property type="entry name" value="Transp_cyt_pur"/>
    <property type="match status" value="1"/>
</dbReference>
<dbReference type="AlphaFoldDB" id="A0A248TF87"/>
<dbReference type="KEGG" id="bko:CKF48_05760"/>
<dbReference type="CDD" id="cd11484">
    <property type="entry name" value="SLC-NCS1sbd_CobB-like"/>
    <property type="match status" value="1"/>
</dbReference>
<accession>A0A248TF87</accession>
<feature type="transmembrane region" description="Helical" evidence="6">
    <location>
        <begin position="362"/>
        <end position="381"/>
    </location>
</feature>
<dbReference type="InterPro" id="IPR030191">
    <property type="entry name" value="CodB"/>
</dbReference>
<evidence type="ECO:0000313" key="7">
    <source>
        <dbReference type="EMBL" id="ASV66871.1"/>
    </source>
</evidence>
<dbReference type="PANTHER" id="PTHR30569:SF0">
    <property type="entry name" value="CYTOSINE PERMEASE"/>
    <property type="match status" value="1"/>
</dbReference>
<dbReference type="InterPro" id="IPR001248">
    <property type="entry name" value="Pur-cyt_permease"/>
</dbReference>